<evidence type="ECO:0000313" key="2">
    <source>
        <dbReference type="Proteomes" id="UP000230423"/>
    </source>
</evidence>
<protein>
    <submittedName>
        <fullName evidence="1">Uncharacterized protein</fullName>
    </submittedName>
</protein>
<reference evidence="1 2" key="1">
    <citation type="submission" date="2015-09" db="EMBL/GenBank/DDBJ databases">
        <title>Draft genome of the parasitic nematode Teladorsagia circumcincta isolate WARC Sus (inbred).</title>
        <authorList>
            <person name="Mitreva M."/>
        </authorList>
    </citation>
    <scope>NUCLEOTIDE SEQUENCE [LARGE SCALE GENOMIC DNA]</scope>
    <source>
        <strain evidence="1 2">S</strain>
    </source>
</reference>
<keyword evidence="2" id="KW-1185">Reference proteome</keyword>
<sequence>MGTLQALKYFDGGQIDGQVSPEKTFPCRTGSWEWKQRKYDSSWFESFQSQPFSFTAQKAQQIMSRIGSMMQSQEVFCRQFISGNVNFYGLYIQQCFCYFSKISVMRL</sequence>
<organism evidence="1 2">
    <name type="scientific">Teladorsagia circumcincta</name>
    <name type="common">Brown stomach worm</name>
    <name type="synonym">Ostertagia circumcincta</name>
    <dbReference type="NCBI Taxonomy" id="45464"/>
    <lineage>
        <taxon>Eukaryota</taxon>
        <taxon>Metazoa</taxon>
        <taxon>Ecdysozoa</taxon>
        <taxon>Nematoda</taxon>
        <taxon>Chromadorea</taxon>
        <taxon>Rhabditida</taxon>
        <taxon>Rhabditina</taxon>
        <taxon>Rhabditomorpha</taxon>
        <taxon>Strongyloidea</taxon>
        <taxon>Trichostrongylidae</taxon>
        <taxon>Teladorsagia</taxon>
    </lineage>
</organism>
<name>A0A2G9UR45_TELCI</name>
<gene>
    <name evidence="1" type="ORF">TELCIR_05328</name>
</gene>
<dbReference type="Proteomes" id="UP000230423">
    <property type="component" value="Unassembled WGS sequence"/>
</dbReference>
<accession>A0A2G9UR45</accession>
<dbReference type="EMBL" id="KZ345609">
    <property type="protein sequence ID" value="PIO72724.1"/>
    <property type="molecule type" value="Genomic_DNA"/>
</dbReference>
<proteinExistence type="predicted"/>
<dbReference type="AlphaFoldDB" id="A0A2G9UR45"/>
<evidence type="ECO:0000313" key="1">
    <source>
        <dbReference type="EMBL" id="PIO72724.1"/>
    </source>
</evidence>